<proteinExistence type="predicted"/>
<dbReference type="Gene3D" id="3.30.530.20">
    <property type="match status" value="1"/>
</dbReference>
<gene>
    <name evidence="5" type="ORF">ACFOX0_10345</name>
</gene>
<evidence type="ECO:0000256" key="3">
    <source>
        <dbReference type="SAM" id="MobiDB-lite"/>
    </source>
</evidence>
<accession>A0ABV8KK07</accession>
<protein>
    <submittedName>
        <fullName evidence="5">SRPBCC family protein</fullName>
    </submittedName>
</protein>
<comment type="caution">
    <text evidence="5">The sequence shown here is derived from an EMBL/GenBank/DDBJ whole genome shotgun (WGS) entry which is preliminary data.</text>
</comment>
<dbReference type="PROSITE" id="PS50075">
    <property type="entry name" value="CARRIER"/>
    <property type="match status" value="1"/>
</dbReference>
<dbReference type="CDD" id="cd08860">
    <property type="entry name" value="TcmN_ARO-CYC_like"/>
    <property type="match status" value="1"/>
</dbReference>
<reference evidence="6" key="1">
    <citation type="journal article" date="2019" name="Int. J. Syst. Evol. Microbiol.">
        <title>The Global Catalogue of Microorganisms (GCM) 10K type strain sequencing project: providing services to taxonomists for standard genome sequencing and annotation.</title>
        <authorList>
            <consortium name="The Broad Institute Genomics Platform"/>
            <consortium name="The Broad Institute Genome Sequencing Center for Infectious Disease"/>
            <person name="Wu L."/>
            <person name="Ma J."/>
        </authorList>
    </citation>
    <scope>NUCLEOTIDE SEQUENCE [LARGE SCALE GENOMIC DNA]</scope>
    <source>
        <strain evidence="6">2902at01</strain>
    </source>
</reference>
<evidence type="ECO:0000313" key="6">
    <source>
        <dbReference type="Proteomes" id="UP001595868"/>
    </source>
</evidence>
<dbReference type="Pfam" id="PF03364">
    <property type="entry name" value="Polyketide_cyc"/>
    <property type="match status" value="1"/>
</dbReference>
<dbReference type="InterPro" id="IPR036736">
    <property type="entry name" value="ACP-like_sf"/>
</dbReference>
<name>A0ABV8KK07_9ACTN</name>
<feature type="region of interest" description="Disordered" evidence="3">
    <location>
        <begin position="246"/>
        <end position="268"/>
    </location>
</feature>
<evidence type="ECO:0000313" key="5">
    <source>
        <dbReference type="EMBL" id="MFC4106334.1"/>
    </source>
</evidence>
<evidence type="ECO:0000259" key="4">
    <source>
        <dbReference type="PROSITE" id="PS50075"/>
    </source>
</evidence>
<dbReference type="SMART" id="SM00823">
    <property type="entry name" value="PKS_PP"/>
    <property type="match status" value="1"/>
</dbReference>
<dbReference type="InterPro" id="IPR009081">
    <property type="entry name" value="PP-bd_ACP"/>
</dbReference>
<dbReference type="InterPro" id="IPR023393">
    <property type="entry name" value="START-like_dom_sf"/>
</dbReference>
<feature type="compositionally biased region" description="Low complexity" evidence="3">
    <location>
        <begin position="246"/>
        <end position="258"/>
    </location>
</feature>
<dbReference type="RefSeq" id="WP_377544036.1">
    <property type="nucleotide sequence ID" value="NZ_JBHSBN010000005.1"/>
</dbReference>
<keyword evidence="2" id="KW-0597">Phosphoprotein</keyword>
<dbReference type="Proteomes" id="UP001595868">
    <property type="component" value="Unassembled WGS sequence"/>
</dbReference>
<feature type="domain" description="Carrier" evidence="4">
    <location>
        <begin position="10"/>
        <end position="87"/>
    </location>
</feature>
<keyword evidence="6" id="KW-1185">Reference proteome</keyword>
<organism evidence="5 6">
    <name type="scientific">Micromonospora zhanjiangensis</name>
    <dbReference type="NCBI Taxonomy" id="1522057"/>
    <lineage>
        <taxon>Bacteria</taxon>
        <taxon>Bacillati</taxon>
        <taxon>Actinomycetota</taxon>
        <taxon>Actinomycetes</taxon>
        <taxon>Micromonosporales</taxon>
        <taxon>Micromonosporaceae</taxon>
        <taxon>Micromonospora</taxon>
    </lineage>
</organism>
<sequence>MTGISEQRYVATTADITAILVRNCGLDADLAAGSPQASLEELGMDSLALLELQAVVADRYQVRIPDEARHLSIGELAELVDRSSDDDPTDGTPGHTENSVLIAAPLALVWEVTNDLSRWTDLFTEYRSVDVLARHGDTVRFRLSMFPDDNGVVWSWVSERTMDPTRYEVHAHRVEPGPFEYMRIHWRYTEEPGGTRMTWVQDFAMRPTAPVDDAQMTERINTNSRLQMDIIRDKIERLAAERAADQAGAGVPAQPGAGIDVPAGAGHE</sequence>
<keyword evidence="1" id="KW-0596">Phosphopantetheine</keyword>
<dbReference type="InterPro" id="IPR005031">
    <property type="entry name" value="COQ10_START"/>
</dbReference>
<evidence type="ECO:0000256" key="2">
    <source>
        <dbReference type="ARBA" id="ARBA00022553"/>
    </source>
</evidence>
<evidence type="ECO:0000256" key="1">
    <source>
        <dbReference type="ARBA" id="ARBA00022450"/>
    </source>
</evidence>
<dbReference type="SUPFAM" id="SSF47336">
    <property type="entry name" value="ACP-like"/>
    <property type="match status" value="1"/>
</dbReference>
<dbReference type="Gene3D" id="1.10.1200.10">
    <property type="entry name" value="ACP-like"/>
    <property type="match status" value="1"/>
</dbReference>
<dbReference type="Pfam" id="PF00550">
    <property type="entry name" value="PP-binding"/>
    <property type="match status" value="1"/>
</dbReference>
<dbReference type="InterPro" id="IPR020806">
    <property type="entry name" value="PKS_PP-bd"/>
</dbReference>
<dbReference type="EMBL" id="JBHSBN010000005">
    <property type="protein sequence ID" value="MFC4106334.1"/>
    <property type="molecule type" value="Genomic_DNA"/>
</dbReference>
<dbReference type="SUPFAM" id="SSF55961">
    <property type="entry name" value="Bet v1-like"/>
    <property type="match status" value="1"/>
</dbReference>